<organism evidence="3 4">
    <name type="scientific">Vitrella brassicaformis (strain CCMP3155)</name>
    <dbReference type="NCBI Taxonomy" id="1169540"/>
    <lineage>
        <taxon>Eukaryota</taxon>
        <taxon>Sar</taxon>
        <taxon>Alveolata</taxon>
        <taxon>Colpodellida</taxon>
        <taxon>Vitrellaceae</taxon>
        <taxon>Vitrella</taxon>
    </lineage>
</organism>
<name>A0A0G4GAK9_VITBC</name>
<evidence type="ECO:0000313" key="3">
    <source>
        <dbReference type="EMBL" id="CEM26009.1"/>
    </source>
</evidence>
<accession>A0A0G4GAK9</accession>
<protein>
    <submittedName>
        <fullName evidence="3">Uncharacterized protein</fullName>
    </submittedName>
</protein>
<evidence type="ECO:0000313" key="4">
    <source>
        <dbReference type="Proteomes" id="UP000041254"/>
    </source>
</evidence>
<dbReference type="Gene3D" id="3.30.40.10">
    <property type="entry name" value="Zinc/RING finger domain, C3HC4 (zinc finger)"/>
    <property type="match status" value="1"/>
</dbReference>
<gene>
    <name evidence="3" type="ORF">Vbra_22718</name>
</gene>
<dbReference type="PhylomeDB" id="A0A0G4GAK9"/>
<dbReference type="VEuPathDB" id="CryptoDB:Vbra_22718"/>
<sequence length="697" mass="77022">MFYASQKRLFSSAVGIALDGADPFRLFLFSDPLFAFLANEAIATEELEKYSVSEIRGYTDRLIGAVATSTDRRRQWAATYLLGFLFHLRESCPSCLDDREAYGPTFEAVVGQLVTEKGQRALKVLAGLLQDRPATWIADVELALQTPYWLAMHGSGKYVLDAGFIPAMVSVLRGVQSLPQASRKTARAVNVLDTLVERNEQAFVETAASHEELMDVLIKCLVAIKGGKISEEEDAAAKILGAIESLLSYGARQVAARKWDTDRFEGRWNRTAMSLSKGELRALQSVYDMSVLNEKERTTQWPSHGWFVLATFCAVNFLVAVGRWWPGRSGTAGRSGNRCRTSRATQAATYALDPQEQANRAARATAQLKNDIHDASNRKHSLSCRYEELSDAHRRAVERKKQLQEAIREMKGNTIPELSSDVLASCESAADAHAFADKVKQEHERLDQLYDQINAAERTGIKLLGIPMESLDCEDGSTAATGASSPVSASSSHSREASVSAEPPATEAQLRKTLQTLKGDIRKLESGIAAMRVNCDRVRASLQPLEQEHDTLVQEAAKGLTKQRLATLSSSAAVSAFKAEVKQRQRQLLALYADASKLEGRLQEREAPPAADRGTCVLCLDQPPTVVYFPCKQQCACAGCHERLMRTHEAAKREKQRLERTRRRVPDDVKRDAVLRCPACRTEAEYASDLHGVRCTT</sequence>
<dbReference type="InParanoid" id="A0A0G4GAK9"/>
<proteinExistence type="predicted"/>
<reference evidence="3 4" key="1">
    <citation type="submission" date="2014-11" db="EMBL/GenBank/DDBJ databases">
        <authorList>
            <person name="Zhu J."/>
            <person name="Qi W."/>
            <person name="Song R."/>
        </authorList>
    </citation>
    <scope>NUCLEOTIDE SEQUENCE [LARGE SCALE GENOMIC DNA]</scope>
</reference>
<dbReference type="AlphaFoldDB" id="A0A0G4GAK9"/>
<dbReference type="Pfam" id="PF13920">
    <property type="entry name" value="zf-C3HC4_3"/>
    <property type="match status" value="1"/>
</dbReference>
<evidence type="ECO:0000256" key="1">
    <source>
        <dbReference type="SAM" id="Coils"/>
    </source>
</evidence>
<dbReference type="InterPro" id="IPR013083">
    <property type="entry name" value="Znf_RING/FYVE/PHD"/>
</dbReference>
<feature type="region of interest" description="Disordered" evidence="2">
    <location>
        <begin position="475"/>
        <end position="507"/>
    </location>
</feature>
<feature type="compositionally biased region" description="Low complexity" evidence="2">
    <location>
        <begin position="476"/>
        <end position="502"/>
    </location>
</feature>
<keyword evidence="4" id="KW-1185">Reference proteome</keyword>
<dbReference type="EMBL" id="CDMY01000610">
    <property type="protein sequence ID" value="CEM26009.1"/>
    <property type="molecule type" value="Genomic_DNA"/>
</dbReference>
<dbReference type="Proteomes" id="UP000041254">
    <property type="component" value="Unassembled WGS sequence"/>
</dbReference>
<keyword evidence="1" id="KW-0175">Coiled coil</keyword>
<feature type="coiled-coil region" evidence="1">
    <location>
        <begin position="386"/>
        <end position="459"/>
    </location>
</feature>
<evidence type="ECO:0000256" key="2">
    <source>
        <dbReference type="SAM" id="MobiDB-lite"/>
    </source>
</evidence>